<dbReference type="Pfam" id="PF00753">
    <property type="entry name" value="Lactamase_B"/>
    <property type="match status" value="1"/>
</dbReference>
<dbReference type="PANTHER" id="PTHR42951:SF17">
    <property type="entry name" value="METALLO-BETA-LACTAMASE DOMAIN-CONTAINING PROTEIN"/>
    <property type="match status" value="1"/>
</dbReference>
<comment type="caution">
    <text evidence="3">The sequence shown here is derived from an EMBL/GenBank/DDBJ whole genome shotgun (WGS) entry which is preliminary data.</text>
</comment>
<evidence type="ECO:0000256" key="1">
    <source>
        <dbReference type="SAM" id="SignalP"/>
    </source>
</evidence>
<feature type="domain" description="Metallo-beta-lactamase" evidence="2">
    <location>
        <begin position="54"/>
        <end position="244"/>
    </location>
</feature>
<name>A0A316HDN5_9SPHI</name>
<dbReference type="Proteomes" id="UP000245678">
    <property type="component" value="Unassembled WGS sequence"/>
</dbReference>
<accession>A0A316HDN5</accession>
<dbReference type="NCBIfam" id="NF033105">
    <property type="entry name" value="bla_subclass_B3"/>
    <property type="match status" value="1"/>
</dbReference>
<dbReference type="PANTHER" id="PTHR42951">
    <property type="entry name" value="METALLO-BETA-LACTAMASE DOMAIN-CONTAINING"/>
    <property type="match status" value="1"/>
</dbReference>
<protein>
    <submittedName>
        <fullName evidence="3">Metallo-beta-lactamase class B</fullName>
    </submittedName>
</protein>
<organism evidence="3 4">
    <name type="scientific">Mucilaginibacter oryzae</name>
    <dbReference type="NCBI Taxonomy" id="468058"/>
    <lineage>
        <taxon>Bacteria</taxon>
        <taxon>Pseudomonadati</taxon>
        <taxon>Bacteroidota</taxon>
        <taxon>Sphingobacteriia</taxon>
        <taxon>Sphingobacteriales</taxon>
        <taxon>Sphingobacteriaceae</taxon>
        <taxon>Mucilaginibacter</taxon>
    </lineage>
</organism>
<feature type="signal peptide" evidence="1">
    <location>
        <begin position="1"/>
        <end position="20"/>
    </location>
</feature>
<proteinExistence type="predicted"/>
<dbReference type="InterPro" id="IPR050855">
    <property type="entry name" value="NDM-1-like"/>
</dbReference>
<reference evidence="3 4" key="1">
    <citation type="submission" date="2018-05" db="EMBL/GenBank/DDBJ databases">
        <title>Genomic Encyclopedia of Archaeal and Bacterial Type Strains, Phase II (KMG-II): from individual species to whole genera.</title>
        <authorList>
            <person name="Goeker M."/>
        </authorList>
    </citation>
    <scope>NUCLEOTIDE SEQUENCE [LARGE SCALE GENOMIC DNA]</scope>
    <source>
        <strain evidence="3 4">DSM 19975</strain>
    </source>
</reference>
<gene>
    <name evidence="3" type="ORF">LX99_02371</name>
</gene>
<keyword evidence="4" id="KW-1185">Reference proteome</keyword>
<dbReference type="InterPro" id="IPR001279">
    <property type="entry name" value="Metallo-B-lactamas"/>
</dbReference>
<keyword evidence="1" id="KW-0732">Signal</keyword>
<dbReference type="AlphaFoldDB" id="A0A316HDN5"/>
<dbReference type="SUPFAM" id="SSF56281">
    <property type="entry name" value="Metallo-hydrolase/oxidoreductase"/>
    <property type="match status" value="1"/>
</dbReference>
<sequence>MMRKILTVFLFTVISVCSYAQVVKEPDATKYPEWTRPVDPFRIAGNLYYVGTADLGCYLITTKSGHILINTGLASSQTLILNNIKKLGFKINDVKILLTTQAHFDHLGAMAAIKKVTGAKLLADYADVPVVEDGGLSDYDLDGKFRTFNPIKADRILHNGDHIVLGDINLTMLHHPGHTKGSCSYLFNVKDKSRTYRVLIANLPTIVTDKDFNAIPAYPRIASDYAYTLAAMKKLKFDIWLASHGSQFNLLQKYKAAKNYNPSVFMDKQSYYQELNELEDQYQKKLESQRR</sequence>
<evidence type="ECO:0000313" key="3">
    <source>
        <dbReference type="EMBL" id="PWK78527.1"/>
    </source>
</evidence>
<feature type="chain" id="PRO_5016289961" evidence="1">
    <location>
        <begin position="21"/>
        <end position="291"/>
    </location>
</feature>
<dbReference type="NCBIfam" id="NF012229">
    <property type="entry name" value="bla_class_B_core"/>
    <property type="match status" value="1"/>
</dbReference>
<dbReference type="InterPro" id="IPR036866">
    <property type="entry name" value="RibonucZ/Hydroxyglut_hydro"/>
</dbReference>
<dbReference type="SMART" id="SM00849">
    <property type="entry name" value="Lactamase_B"/>
    <property type="match status" value="1"/>
</dbReference>
<evidence type="ECO:0000313" key="4">
    <source>
        <dbReference type="Proteomes" id="UP000245678"/>
    </source>
</evidence>
<dbReference type="Gene3D" id="3.60.15.10">
    <property type="entry name" value="Ribonuclease Z/Hydroxyacylglutathione hydrolase-like"/>
    <property type="match status" value="1"/>
</dbReference>
<dbReference type="EMBL" id="QGHA01000003">
    <property type="protein sequence ID" value="PWK78527.1"/>
    <property type="molecule type" value="Genomic_DNA"/>
</dbReference>
<evidence type="ECO:0000259" key="2">
    <source>
        <dbReference type="SMART" id="SM00849"/>
    </source>
</evidence>